<feature type="region of interest" description="Disordered" evidence="2">
    <location>
        <begin position="225"/>
        <end position="245"/>
    </location>
</feature>
<keyword evidence="3" id="KW-0560">Oxidoreductase</keyword>
<dbReference type="GO" id="GO:0042128">
    <property type="term" value="P:nitrate assimilation"/>
    <property type="evidence" value="ECO:0007669"/>
    <property type="project" value="UniProtKB-KW"/>
</dbReference>
<dbReference type="PANTHER" id="PTHR43680:SF2">
    <property type="entry name" value="NITRATE REDUCTASE MOLYBDENUM COFACTOR ASSEMBLY CHAPERONE NARJ"/>
    <property type="match status" value="1"/>
</dbReference>
<sequence>MSQKTATFIPTRNPAPAVPVVNQSRESRAATFMIAAALLDYPGQEWDEILAQIDSSLGQVSAEAAAEFSQFLEWARGKSRREVEEAYVETFDQKRRCCLELTYYATGDTRQRGIALTIVRDLYAAVGWQLENDQLPDYLPNILELAARTEGEEHELVEAMLSSHREGIEILHAALLSLSSPWAHVVAALRMALPEVDDATFARMQTLVRQGPPTEMVGMADRSELPWPTIQTPSSLVSPAGENEL</sequence>
<dbReference type="AlphaFoldDB" id="A0A6N2RWM2"/>
<dbReference type="SUPFAM" id="SSF89155">
    <property type="entry name" value="TorD-like"/>
    <property type="match status" value="1"/>
</dbReference>
<accession>A0A6N2RWM2</accession>
<dbReference type="Pfam" id="PF02613">
    <property type="entry name" value="Nitrate_red_del"/>
    <property type="match status" value="1"/>
</dbReference>
<proteinExistence type="predicted"/>
<dbReference type="NCBIfam" id="TIGR00684">
    <property type="entry name" value="narJ"/>
    <property type="match status" value="1"/>
</dbReference>
<protein>
    <submittedName>
        <fullName evidence="3">Nitrate reductase-like protein NarX</fullName>
        <ecNumber evidence="3">1.7.99.4</ecNumber>
    </submittedName>
</protein>
<dbReference type="InterPro" id="IPR020945">
    <property type="entry name" value="DMSO/NO3_reduct_chaperone"/>
</dbReference>
<evidence type="ECO:0000313" key="3">
    <source>
        <dbReference type="EMBL" id="VYS85262.1"/>
    </source>
</evidence>
<name>A0A6N2RWM2_9ACTO</name>
<reference evidence="3" key="1">
    <citation type="submission" date="2019-11" db="EMBL/GenBank/DDBJ databases">
        <authorList>
            <person name="Feng L."/>
        </authorList>
    </citation>
    <scope>NUCLEOTIDE SEQUENCE</scope>
    <source>
        <strain evidence="3">AodontolyticusLFYP35</strain>
    </source>
</reference>
<dbReference type="InterPro" id="IPR036411">
    <property type="entry name" value="TorD-like_sf"/>
</dbReference>
<dbReference type="Gene3D" id="1.10.3480.10">
    <property type="entry name" value="TorD-like"/>
    <property type="match status" value="1"/>
</dbReference>
<keyword evidence="1" id="KW-0534">Nitrate assimilation</keyword>
<evidence type="ECO:0000256" key="1">
    <source>
        <dbReference type="ARBA" id="ARBA00023063"/>
    </source>
</evidence>
<gene>
    <name evidence="3" type="primary">narX_1</name>
    <name evidence="3" type="ORF">AOLFYP35_00563</name>
</gene>
<dbReference type="PANTHER" id="PTHR43680">
    <property type="entry name" value="NITRATE REDUCTASE MOLYBDENUM COFACTOR ASSEMBLY CHAPERONE"/>
    <property type="match status" value="1"/>
</dbReference>
<organism evidence="3">
    <name type="scientific">Schaalia odontolytica</name>
    <dbReference type="NCBI Taxonomy" id="1660"/>
    <lineage>
        <taxon>Bacteria</taxon>
        <taxon>Bacillati</taxon>
        <taxon>Actinomycetota</taxon>
        <taxon>Actinomycetes</taxon>
        <taxon>Actinomycetales</taxon>
        <taxon>Actinomycetaceae</taxon>
        <taxon>Schaalia</taxon>
    </lineage>
</organism>
<dbReference type="GO" id="GO:0016491">
    <property type="term" value="F:oxidoreductase activity"/>
    <property type="evidence" value="ECO:0007669"/>
    <property type="project" value="UniProtKB-KW"/>
</dbReference>
<evidence type="ECO:0000256" key="2">
    <source>
        <dbReference type="SAM" id="MobiDB-lite"/>
    </source>
</evidence>
<dbReference type="InterPro" id="IPR003765">
    <property type="entry name" value="NO3_reductase_chaperone_NarJ"/>
</dbReference>
<dbReference type="GO" id="GO:0016530">
    <property type="term" value="F:metallochaperone activity"/>
    <property type="evidence" value="ECO:0007669"/>
    <property type="project" value="TreeGrafter"/>
</dbReference>
<dbReference type="GO" id="GO:0051131">
    <property type="term" value="P:chaperone-mediated protein complex assembly"/>
    <property type="evidence" value="ECO:0007669"/>
    <property type="project" value="InterPro"/>
</dbReference>
<dbReference type="EC" id="1.7.99.4" evidence="3"/>
<dbReference type="GO" id="GO:0051082">
    <property type="term" value="F:unfolded protein binding"/>
    <property type="evidence" value="ECO:0007669"/>
    <property type="project" value="InterPro"/>
</dbReference>
<dbReference type="EMBL" id="CACRSM010000002">
    <property type="protein sequence ID" value="VYS85262.1"/>
    <property type="molecule type" value="Genomic_DNA"/>
</dbReference>